<dbReference type="EMBL" id="CAJOBB010007430">
    <property type="protein sequence ID" value="CAF4186431.1"/>
    <property type="molecule type" value="Genomic_DNA"/>
</dbReference>
<dbReference type="Proteomes" id="UP000663868">
    <property type="component" value="Unassembled WGS sequence"/>
</dbReference>
<gene>
    <name evidence="1" type="ORF">KXQ929_LOCUS39257</name>
</gene>
<evidence type="ECO:0000313" key="1">
    <source>
        <dbReference type="EMBL" id="CAF4186431.1"/>
    </source>
</evidence>
<reference evidence="1" key="1">
    <citation type="submission" date="2021-02" db="EMBL/GenBank/DDBJ databases">
        <authorList>
            <person name="Nowell W R."/>
        </authorList>
    </citation>
    <scope>NUCLEOTIDE SEQUENCE</scope>
</reference>
<proteinExistence type="predicted"/>
<feature type="non-terminal residue" evidence="1">
    <location>
        <position position="87"/>
    </location>
</feature>
<organism evidence="1 2">
    <name type="scientific">Adineta steineri</name>
    <dbReference type="NCBI Taxonomy" id="433720"/>
    <lineage>
        <taxon>Eukaryota</taxon>
        <taxon>Metazoa</taxon>
        <taxon>Spiralia</taxon>
        <taxon>Gnathifera</taxon>
        <taxon>Rotifera</taxon>
        <taxon>Eurotatoria</taxon>
        <taxon>Bdelloidea</taxon>
        <taxon>Adinetida</taxon>
        <taxon>Adinetidae</taxon>
        <taxon>Adineta</taxon>
    </lineage>
</organism>
<evidence type="ECO:0000313" key="2">
    <source>
        <dbReference type="Proteomes" id="UP000663868"/>
    </source>
</evidence>
<accession>A0A820A2D9</accession>
<dbReference type="AlphaFoldDB" id="A0A820A2D9"/>
<name>A0A820A2D9_9BILA</name>
<protein>
    <submittedName>
        <fullName evidence="1">Uncharacterized protein</fullName>
    </submittedName>
</protein>
<sequence>MTVNSCHEMALLIDRFENLSCASFKINNCCINGRRNLRERRVTRQWIIENTRRLATMDNNNFTCRFEDTNIFTVHLWIGNNNQQQIK</sequence>
<comment type="caution">
    <text evidence="1">The sequence shown here is derived from an EMBL/GenBank/DDBJ whole genome shotgun (WGS) entry which is preliminary data.</text>
</comment>